<evidence type="ECO:0000259" key="2">
    <source>
        <dbReference type="PROSITE" id="PS50838"/>
    </source>
</evidence>
<evidence type="ECO:0000256" key="1">
    <source>
        <dbReference type="SAM" id="MobiDB-lite"/>
    </source>
</evidence>
<dbReference type="Pfam" id="PF01454">
    <property type="entry name" value="MAGE"/>
    <property type="match status" value="1"/>
</dbReference>
<feature type="domain" description="MAGE" evidence="2">
    <location>
        <begin position="240"/>
        <end position="436"/>
    </location>
</feature>
<dbReference type="InterPro" id="IPR002190">
    <property type="entry name" value="MHD_dom"/>
</dbReference>
<feature type="compositionally biased region" description="Acidic residues" evidence="1">
    <location>
        <begin position="21"/>
        <end position="33"/>
    </location>
</feature>
<dbReference type="InterPro" id="IPR037445">
    <property type="entry name" value="MAGE"/>
</dbReference>
<feature type="compositionally biased region" description="Low complexity" evidence="1">
    <location>
        <begin position="199"/>
        <end position="216"/>
    </location>
</feature>
<dbReference type="SMART" id="SM01373">
    <property type="entry name" value="MAGE"/>
    <property type="match status" value="1"/>
</dbReference>
<sequence length="471" mass="53612">MSPHPFPDDGEDPQNPGAIEDSADAEIPTDEEASSMSSSYAYIFPPSPSLSSSPNLGLDEEEEGEEREARGRRRGEVEEGEVVEGEVEEGEEEEEWEKEEEEEWEKEEEEEWEKEEEEEWEKEEEEEWEKEEEEEWEKEEEEEWEKEEEEEWEKEEEEEWEKEEGEELSAGMSSLSASTPSSPPQSPSQGSPQSPPQNPISSSSSVSWSPVSGESSSQKEEDTGTCQGLSDSDSLFTNTLDEKVAEVVQFLLLKCEAKEPVTEAEMLTIVLSYQDYFPIILEKAREFMELLFGLALIEVDPNHLYAFADTVDPTDKGSSDDQSMPKNSLLILILSIIFIKNGCASEEAIWKVLNAIGVYAGREHFVYGEPRELLTKVWVQEHYLEYREVPNTSPPRYDFLWGPRAHSESSKRKVLEFLAKLSNTVPNSFPSWYKDALKDVGERAQAIISTKDDATDKASESLSDIQHPLLF</sequence>
<dbReference type="PANTHER" id="PTHR11736">
    <property type="entry name" value="MELANOMA-ASSOCIATED ANTIGEN MAGE ANTIGEN"/>
    <property type="match status" value="1"/>
</dbReference>
<dbReference type="Gene3D" id="1.10.10.1210">
    <property type="entry name" value="MAGE homology domain, winged helix WH2 motif"/>
    <property type="match status" value="1"/>
</dbReference>
<organism evidence="3 4">
    <name type="scientific">Saguinus oedipus</name>
    <name type="common">Cotton-top tamarin</name>
    <name type="synonym">Oedipomidas oedipus</name>
    <dbReference type="NCBI Taxonomy" id="9490"/>
    <lineage>
        <taxon>Eukaryota</taxon>
        <taxon>Metazoa</taxon>
        <taxon>Chordata</taxon>
        <taxon>Craniata</taxon>
        <taxon>Vertebrata</taxon>
        <taxon>Euteleostomi</taxon>
        <taxon>Mammalia</taxon>
        <taxon>Eutheria</taxon>
        <taxon>Euarchontoglires</taxon>
        <taxon>Primates</taxon>
        <taxon>Haplorrhini</taxon>
        <taxon>Platyrrhini</taxon>
        <taxon>Cebidae</taxon>
        <taxon>Callitrichinae</taxon>
        <taxon>Saguinus</taxon>
    </lineage>
</organism>
<evidence type="ECO:0000313" key="3">
    <source>
        <dbReference type="EMBL" id="KAK2083967.1"/>
    </source>
</evidence>
<feature type="compositionally biased region" description="Acidic residues" evidence="1">
    <location>
        <begin position="78"/>
        <end position="167"/>
    </location>
</feature>
<dbReference type="PANTHER" id="PTHR11736:SF84">
    <property type="entry name" value="MELANOMA-ASSOCIATED ANTIGEN C2"/>
    <property type="match status" value="1"/>
</dbReference>
<accession>A0ABQ9TGU4</accession>
<keyword evidence="4" id="KW-1185">Reference proteome</keyword>
<dbReference type="Gene3D" id="1.10.10.1200">
    <property type="entry name" value="MAGE homology domain, winged helix WH1 motif"/>
    <property type="match status" value="1"/>
</dbReference>
<proteinExistence type="predicted"/>
<dbReference type="PROSITE" id="PS50838">
    <property type="entry name" value="MAGE"/>
    <property type="match status" value="1"/>
</dbReference>
<dbReference type="InterPro" id="IPR041899">
    <property type="entry name" value="MAGE_WH2"/>
</dbReference>
<feature type="region of interest" description="Disordered" evidence="1">
    <location>
        <begin position="1"/>
        <end position="230"/>
    </location>
</feature>
<dbReference type="Proteomes" id="UP001266305">
    <property type="component" value="Unassembled WGS sequence"/>
</dbReference>
<protein>
    <recommendedName>
        <fullName evidence="2">MAGE domain-containing protein</fullName>
    </recommendedName>
</protein>
<evidence type="ECO:0000313" key="4">
    <source>
        <dbReference type="Proteomes" id="UP001266305"/>
    </source>
</evidence>
<name>A0ABQ9TGU4_SAGOE</name>
<dbReference type="InterPro" id="IPR041898">
    <property type="entry name" value="MAGE_WH1"/>
</dbReference>
<reference evidence="3 4" key="1">
    <citation type="submission" date="2023-05" db="EMBL/GenBank/DDBJ databases">
        <title>B98-5 Cell Line De Novo Hybrid Assembly: An Optical Mapping Approach.</title>
        <authorList>
            <person name="Kananen K."/>
            <person name="Auerbach J.A."/>
            <person name="Kautto E."/>
            <person name="Blachly J.S."/>
        </authorList>
    </citation>
    <scope>NUCLEOTIDE SEQUENCE [LARGE SCALE GENOMIC DNA]</scope>
    <source>
        <strain evidence="3">B95-8</strain>
        <tissue evidence="3">Cell line</tissue>
    </source>
</reference>
<dbReference type="EMBL" id="JASSZA010000023">
    <property type="protein sequence ID" value="KAK2083967.1"/>
    <property type="molecule type" value="Genomic_DNA"/>
</dbReference>
<comment type="caution">
    <text evidence="3">The sequence shown here is derived from an EMBL/GenBank/DDBJ whole genome shotgun (WGS) entry which is preliminary data.</text>
</comment>
<gene>
    <name evidence="3" type="ORF">P7K49_039203</name>
</gene>